<organism evidence="2 3">
    <name type="scientific">Sistotremastrum niveocremeum HHB9708</name>
    <dbReference type="NCBI Taxonomy" id="1314777"/>
    <lineage>
        <taxon>Eukaryota</taxon>
        <taxon>Fungi</taxon>
        <taxon>Dikarya</taxon>
        <taxon>Basidiomycota</taxon>
        <taxon>Agaricomycotina</taxon>
        <taxon>Agaricomycetes</taxon>
        <taxon>Sistotremastrales</taxon>
        <taxon>Sistotremastraceae</taxon>
        <taxon>Sertulicium</taxon>
        <taxon>Sertulicium niveocremeum</taxon>
    </lineage>
</organism>
<proteinExistence type="predicted"/>
<evidence type="ECO:0000313" key="3">
    <source>
        <dbReference type="Proteomes" id="UP000076722"/>
    </source>
</evidence>
<dbReference type="AlphaFoldDB" id="A0A164SGT5"/>
<keyword evidence="3" id="KW-1185">Reference proteome</keyword>
<dbReference type="InterPro" id="IPR049163">
    <property type="entry name" value="Pif1-like_2B_dom"/>
</dbReference>
<protein>
    <recommendedName>
        <fullName evidence="1">DNA helicase Pif1-like 2B domain-containing protein</fullName>
    </recommendedName>
</protein>
<dbReference type="EMBL" id="KV419415">
    <property type="protein sequence ID" value="KZS91465.1"/>
    <property type="molecule type" value="Genomic_DNA"/>
</dbReference>
<evidence type="ECO:0000313" key="2">
    <source>
        <dbReference type="EMBL" id="KZS91465.1"/>
    </source>
</evidence>
<reference evidence="2 3" key="1">
    <citation type="journal article" date="2016" name="Mol. Biol. Evol.">
        <title>Comparative Genomics of Early-Diverging Mushroom-Forming Fungi Provides Insights into the Origins of Lignocellulose Decay Capabilities.</title>
        <authorList>
            <person name="Nagy L.G."/>
            <person name="Riley R."/>
            <person name="Tritt A."/>
            <person name="Adam C."/>
            <person name="Daum C."/>
            <person name="Floudas D."/>
            <person name="Sun H."/>
            <person name="Yadav J.S."/>
            <person name="Pangilinan J."/>
            <person name="Larsson K.H."/>
            <person name="Matsuura K."/>
            <person name="Barry K."/>
            <person name="Labutti K."/>
            <person name="Kuo R."/>
            <person name="Ohm R.A."/>
            <person name="Bhattacharya S.S."/>
            <person name="Shirouzu T."/>
            <person name="Yoshinaga Y."/>
            <person name="Martin F.M."/>
            <person name="Grigoriev I.V."/>
            <person name="Hibbett D.S."/>
        </authorList>
    </citation>
    <scope>NUCLEOTIDE SEQUENCE [LARGE SCALE GENOMIC DNA]</scope>
    <source>
        <strain evidence="2 3">HHB9708</strain>
    </source>
</reference>
<evidence type="ECO:0000259" key="1">
    <source>
        <dbReference type="Pfam" id="PF21530"/>
    </source>
</evidence>
<dbReference type="Pfam" id="PF21530">
    <property type="entry name" value="Pif1_2B_dom"/>
    <property type="match status" value="1"/>
</dbReference>
<gene>
    <name evidence="2" type="ORF">SISNIDRAFT_414002</name>
</gene>
<sequence>MHSGQSDQRLGRLPLVEGMPVIMTHNFDVHNGAVNGTRGTLVSVRYTVIGGERHAHASSCVIHVPNYVGPPLPGLEINQIAVIIVDRVNKKDFDTHMHFSTHTD</sequence>
<dbReference type="Proteomes" id="UP000076722">
    <property type="component" value="Unassembled WGS sequence"/>
</dbReference>
<accession>A0A164SGT5</accession>
<name>A0A164SGT5_9AGAM</name>
<feature type="domain" description="DNA helicase Pif1-like 2B" evidence="1">
    <location>
        <begin position="13"/>
        <end position="42"/>
    </location>
</feature>
<dbReference type="OrthoDB" id="432234at2759"/>